<feature type="repeat" description="ANK" evidence="3">
    <location>
        <begin position="331"/>
        <end position="363"/>
    </location>
</feature>
<keyword evidence="6" id="KW-1185">Reference proteome</keyword>
<feature type="compositionally biased region" description="Low complexity" evidence="4">
    <location>
        <begin position="143"/>
        <end position="158"/>
    </location>
</feature>
<dbReference type="eggNOG" id="KOG0504">
    <property type="taxonomic scope" value="Eukaryota"/>
</dbReference>
<dbReference type="SMART" id="SM00248">
    <property type="entry name" value="ANK"/>
    <property type="match status" value="6"/>
</dbReference>
<organism evidence="5 6">
    <name type="scientific">Thecamonas trahens ATCC 50062</name>
    <dbReference type="NCBI Taxonomy" id="461836"/>
    <lineage>
        <taxon>Eukaryota</taxon>
        <taxon>Apusozoa</taxon>
        <taxon>Apusomonadida</taxon>
        <taxon>Apusomonadidae</taxon>
        <taxon>Thecamonas</taxon>
    </lineage>
</organism>
<evidence type="ECO:0000256" key="2">
    <source>
        <dbReference type="ARBA" id="ARBA00023043"/>
    </source>
</evidence>
<gene>
    <name evidence="5" type="ORF">AMSG_03590</name>
</gene>
<dbReference type="InterPro" id="IPR002110">
    <property type="entry name" value="Ankyrin_rpt"/>
</dbReference>
<dbReference type="STRING" id="461836.A0A0L0D477"/>
<sequence>MLDKLAPELVVHIAFATGLLSPGDVLALATCCRRLRTVLTQPGFVHECWLSLGGLAWTVEHSLWTAARLAARHTASPRDLEYALRTAVSVTPSDAPRVRRRASAKHGFAFAFGLGPEPSPGLRRCSGAELTVPMPSPAMVSPMPASLLSPAADAASPRTPVPPVSPTPATPRYLLGPDSPSSSAAPSLSVSVTASACPTPGPSPGTLSTLPSSGTRDQWFRLIRAILRHPLLDPRWLATNMVLTIAAKHGHADVVALLLADDRIDPARHHSAALGSAAEHGHLPVVELLLADGRADPSARDNFAIRWACEAGASGVVEALLRDPRTDPNVDDLAPLSIAAERGHAPIVRMLLEHRPPVSVRADSDFALLSAAAAGHVDVIRLLLADARVDPSVRNDAALRRAMHNGHVAVVRELVADERVDAALAVEQARSCGFHDMLAELVSHPLAASSSSPRVDANVDVYAAAAAAAMLKPVVPAAAASSLGA</sequence>
<dbReference type="OrthoDB" id="20872at2759"/>
<feature type="region of interest" description="Disordered" evidence="4">
    <location>
        <begin position="143"/>
        <end position="212"/>
    </location>
</feature>
<evidence type="ECO:0000256" key="1">
    <source>
        <dbReference type="ARBA" id="ARBA00022737"/>
    </source>
</evidence>
<feature type="compositionally biased region" description="Pro residues" evidence="4">
    <location>
        <begin position="159"/>
        <end position="169"/>
    </location>
</feature>
<dbReference type="PROSITE" id="PS50088">
    <property type="entry name" value="ANK_REPEAT"/>
    <property type="match status" value="1"/>
</dbReference>
<dbReference type="GeneID" id="25563180"/>
<proteinExistence type="predicted"/>
<dbReference type="Pfam" id="PF12796">
    <property type="entry name" value="Ank_2"/>
    <property type="match status" value="2"/>
</dbReference>
<feature type="compositionally biased region" description="Low complexity" evidence="4">
    <location>
        <begin position="179"/>
        <end position="212"/>
    </location>
</feature>
<evidence type="ECO:0000256" key="4">
    <source>
        <dbReference type="SAM" id="MobiDB-lite"/>
    </source>
</evidence>
<dbReference type="Gene3D" id="1.25.40.20">
    <property type="entry name" value="Ankyrin repeat-containing domain"/>
    <property type="match status" value="2"/>
</dbReference>
<evidence type="ECO:0000313" key="6">
    <source>
        <dbReference type="Proteomes" id="UP000054408"/>
    </source>
</evidence>
<evidence type="ECO:0000313" key="5">
    <source>
        <dbReference type="EMBL" id="KNC47162.1"/>
    </source>
</evidence>
<dbReference type="AlphaFoldDB" id="A0A0L0D477"/>
<dbReference type="PANTHER" id="PTHR24198">
    <property type="entry name" value="ANKYRIN REPEAT AND PROTEIN KINASE DOMAIN-CONTAINING PROTEIN"/>
    <property type="match status" value="1"/>
</dbReference>
<evidence type="ECO:0000256" key="3">
    <source>
        <dbReference type="PROSITE-ProRule" id="PRU00023"/>
    </source>
</evidence>
<dbReference type="InterPro" id="IPR036770">
    <property type="entry name" value="Ankyrin_rpt-contain_sf"/>
</dbReference>
<dbReference type="RefSeq" id="XP_013759936.1">
    <property type="nucleotide sequence ID" value="XM_013904482.1"/>
</dbReference>
<keyword evidence="1" id="KW-0677">Repeat</keyword>
<dbReference type="Proteomes" id="UP000054408">
    <property type="component" value="Unassembled WGS sequence"/>
</dbReference>
<dbReference type="EMBL" id="GL349445">
    <property type="protein sequence ID" value="KNC47162.1"/>
    <property type="molecule type" value="Genomic_DNA"/>
</dbReference>
<keyword evidence="2 3" id="KW-0040">ANK repeat</keyword>
<dbReference type="PANTHER" id="PTHR24198:SF165">
    <property type="entry name" value="ANKYRIN REPEAT-CONTAINING PROTEIN-RELATED"/>
    <property type="match status" value="1"/>
</dbReference>
<name>A0A0L0D477_THETB</name>
<dbReference type="SUPFAM" id="SSF48403">
    <property type="entry name" value="Ankyrin repeat"/>
    <property type="match status" value="1"/>
</dbReference>
<reference evidence="5 6" key="1">
    <citation type="submission" date="2010-05" db="EMBL/GenBank/DDBJ databases">
        <title>The Genome Sequence of Thecamonas trahens ATCC 50062.</title>
        <authorList>
            <consortium name="The Broad Institute Genome Sequencing Platform"/>
            <person name="Russ C."/>
            <person name="Cuomo C."/>
            <person name="Shea T."/>
            <person name="Young S.K."/>
            <person name="Zeng Q."/>
            <person name="Koehrsen M."/>
            <person name="Haas B."/>
            <person name="Borodovsky M."/>
            <person name="Guigo R."/>
            <person name="Alvarado L."/>
            <person name="Berlin A."/>
            <person name="Bochicchio J."/>
            <person name="Borenstein D."/>
            <person name="Chapman S."/>
            <person name="Chen Z."/>
            <person name="Freedman E."/>
            <person name="Gellesch M."/>
            <person name="Goldberg J."/>
            <person name="Griggs A."/>
            <person name="Gujja S."/>
            <person name="Heilman E."/>
            <person name="Heiman D."/>
            <person name="Hepburn T."/>
            <person name="Howarth C."/>
            <person name="Jen D."/>
            <person name="Larson L."/>
            <person name="Mehta T."/>
            <person name="Park D."/>
            <person name="Pearson M."/>
            <person name="Roberts A."/>
            <person name="Saif S."/>
            <person name="Shenoy N."/>
            <person name="Sisk P."/>
            <person name="Stolte C."/>
            <person name="Sykes S."/>
            <person name="Thomson T."/>
            <person name="Walk T."/>
            <person name="White J."/>
            <person name="Yandava C."/>
            <person name="Burger G."/>
            <person name="Gray M.W."/>
            <person name="Holland P.W.H."/>
            <person name="King N."/>
            <person name="Lang F.B.F."/>
            <person name="Roger A.J."/>
            <person name="Ruiz-Trillo I."/>
            <person name="Lander E."/>
            <person name="Nusbaum C."/>
        </authorList>
    </citation>
    <scope>NUCLEOTIDE SEQUENCE [LARGE SCALE GENOMIC DNA]</scope>
    <source>
        <strain evidence="5 6">ATCC 50062</strain>
    </source>
</reference>
<protein>
    <submittedName>
        <fullName evidence="5">Ankyrin domain-containing protein</fullName>
    </submittedName>
</protein>
<accession>A0A0L0D477</accession>